<keyword evidence="10" id="KW-1133">Transmembrane helix</keyword>
<evidence type="ECO:0000256" key="5">
    <source>
        <dbReference type="ARBA" id="ARBA00022777"/>
    </source>
</evidence>
<feature type="domain" description="PASTA" evidence="12">
    <location>
        <begin position="348"/>
        <end position="416"/>
    </location>
</feature>
<dbReference type="SUPFAM" id="SSF56112">
    <property type="entry name" value="Protein kinase-like (PK-like)"/>
    <property type="match status" value="1"/>
</dbReference>
<dbReference type="FunFam" id="3.30.200.20:FF:000035">
    <property type="entry name" value="Serine/threonine protein kinase Stk1"/>
    <property type="match status" value="1"/>
</dbReference>
<evidence type="ECO:0000256" key="3">
    <source>
        <dbReference type="ARBA" id="ARBA00022679"/>
    </source>
</evidence>
<dbReference type="RefSeq" id="WP_127016292.1">
    <property type="nucleotide sequence ID" value="NZ_CP016379.1"/>
</dbReference>
<keyword evidence="3" id="KW-0808">Transferase</keyword>
<dbReference type="SMART" id="SM00740">
    <property type="entry name" value="PASTA"/>
    <property type="match status" value="3"/>
</dbReference>
<feature type="binding site" evidence="9">
    <location>
        <position position="39"/>
    </location>
    <ligand>
        <name>ATP</name>
        <dbReference type="ChEBI" id="CHEBI:30616"/>
    </ligand>
</feature>
<evidence type="ECO:0000256" key="7">
    <source>
        <dbReference type="ARBA" id="ARBA00047899"/>
    </source>
</evidence>
<keyword evidence="2" id="KW-0723">Serine/threonine-protein kinase</keyword>
<dbReference type="EC" id="2.7.11.1" evidence="1"/>
<dbReference type="PROSITE" id="PS00108">
    <property type="entry name" value="PROTEIN_KINASE_ST"/>
    <property type="match status" value="1"/>
</dbReference>
<dbReference type="PROSITE" id="PS50011">
    <property type="entry name" value="PROTEIN_KINASE_DOM"/>
    <property type="match status" value="1"/>
</dbReference>
<dbReference type="GO" id="GO:0005524">
    <property type="term" value="F:ATP binding"/>
    <property type="evidence" value="ECO:0007669"/>
    <property type="project" value="UniProtKB-UniRule"/>
</dbReference>
<dbReference type="Gene3D" id="3.30.200.20">
    <property type="entry name" value="Phosphorylase Kinase, domain 1"/>
    <property type="match status" value="1"/>
</dbReference>
<dbReference type="InterPro" id="IPR017441">
    <property type="entry name" value="Protein_kinase_ATP_BS"/>
</dbReference>
<sequence>MIGKVLNGRYELTEILGEGGMALVYKARDLILDRWVALKILRPQLVSDKDFVKRFHREAKAVARLSHPNVVNIYDIGQDGDIHYLVMENIQGENLKEKIQREGILDPAEALDIAIQICEALVVAHRNNIIHCDIKPHNILITPEGGVKVTDFGIARAVNSATLAQTETVIGTAHYFSPEQARGGTINARSDLYSLGVVLYEMLTGQVPFRGDSPITVALKHINEEPLPPSQLNEKLPKRIDKLVMKALHKDPDKRFANASEMLNALRGMVKTFERKDGDEIKTYLDSDETQVLPRISDQHYNKTAAGHEVKERKGSGFVRFVKIMLILLFTFIILGAVGFWALEQYTKVPVVKVPDFIGLSKEEAQQKAREIGLRVIFNEFKVSSPEIPADHVVSQDIEAGKEVKKNRVIMLTLSKGATMTTVPNLIGLEMREVKVALHEADLVLGEVEYQFTDKIPKGQVMTQDPPANEQVKSGTKVNLIFSKGSEPIMGTIPNVIGLSRKEAERRIEEANFVVGEIIEEETTRFLAGQVANQNPVAGTVAPEGTPINLTISKGLRNPKGSSTYSFTATINVSEGSYNQKIQVVVIDDNGRDIIYDKVHHPGDHIVIRDIHTVGPTILQVFINGELVREERYGF</sequence>
<dbReference type="NCBIfam" id="NF033483">
    <property type="entry name" value="PknB_PASTA_kin"/>
    <property type="match status" value="1"/>
</dbReference>
<evidence type="ECO:0000256" key="1">
    <source>
        <dbReference type="ARBA" id="ARBA00012513"/>
    </source>
</evidence>
<evidence type="ECO:0000256" key="8">
    <source>
        <dbReference type="ARBA" id="ARBA00048679"/>
    </source>
</evidence>
<feature type="transmembrane region" description="Helical" evidence="10">
    <location>
        <begin position="321"/>
        <end position="343"/>
    </location>
</feature>
<feature type="domain" description="PASTA" evidence="12">
    <location>
        <begin position="485"/>
        <end position="554"/>
    </location>
</feature>
<dbReference type="FunFam" id="1.10.510.10:FF:000021">
    <property type="entry name" value="Serine/threonine protein kinase"/>
    <property type="match status" value="1"/>
</dbReference>
<dbReference type="EMBL" id="CP016379">
    <property type="protein sequence ID" value="AZR72958.1"/>
    <property type="molecule type" value="Genomic_DNA"/>
</dbReference>
<gene>
    <name evidence="13" type="ORF">BBF96_05850</name>
</gene>
<dbReference type="AlphaFoldDB" id="A0A3Q9HQ05"/>
<dbReference type="Proteomes" id="UP000267250">
    <property type="component" value="Chromosome"/>
</dbReference>
<accession>A0A3Q9HQ05</accession>
<evidence type="ECO:0000259" key="11">
    <source>
        <dbReference type="PROSITE" id="PS50011"/>
    </source>
</evidence>
<evidence type="ECO:0000256" key="2">
    <source>
        <dbReference type="ARBA" id="ARBA00022527"/>
    </source>
</evidence>
<keyword evidence="10" id="KW-0812">Transmembrane</keyword>
<organism evidence="13 14">
    <name type="scientific">Anoxybacter fermentans</name>
    <dbReference type="NCBI Taxonomy" id="1323375"/>
    <lineage>
        <taxon>Bacteria</taxon>
        <taxon>Bacillati</taxon>
        <taxon>Bacillota</taxon>
        <taxon>Clostridia</taxon>
        <taxon>Halanaerobiales</taxon>
        <taxon>Anoxybacter</taxon>
    </lineage>
</organism>
<feature type="domain" description="PASTA" evidence="12">
    <location>
        <begin position="417"/>
        <end position="484"/>
    </location>
</feature>
<feature type="domain" description="Protein kinase" evidence="11">
    <location>
        <begin position="10"/>
        <end position="267"/>
    </location>
</feature>
<keyword evidence="14" id="KW-1185">Reference proteome</keyword>
<protein>
    <recommendedName>
        <fullName evidence="1">non-specific serine/threonine protein kinase</fullName>
        <ecNumber evidence="1">2.7.11.1</ecNumber>
    </recommendedName>
</protein>
<dbReference type="CDD" id="cd14014">
    <property type="entry name" value="STKc_PknB_like"/>
    <property type="match status" value="1"/>
</dbReference>
<keyword evidence="5" id="KW-0418">Kinase</keyword>
<dbReference type="CDD" id="cd06577">
    <property type="entry name" value="PASTA_pknB"/>
    <property type="match status" value="3"/>
</dbReference>
<evidence type="ECO:0000256" key="4">
    <source>
        <dbReference type="ARBA" id="ARBA00022741"/>
    </source>
</evidence>
<comment type="catalytic activity">
    <reaction evidence="8">
        <text>L-seryl-[protein] + ATP = O-phospho-L-seryl-[protein] + ADP + H(+)</text>
        <dbReference type="Rhea" id="RHEA:17989"/>
        <dbReference type="Rhea" id="RHEA-COMP:9863"/>
        <dbReference type="Rhea" id="RHEA-COMP:11604"/>
        <dbReference type="ChEBI" id="CHEBI:15378"/>
        <dbReference type="ChEBI" id="CHEBI:29999"/>
        <dbReference type="ChEBI" id="CHEBI:30616"/>
        <dbReference type="ChEBI" id="CHEBI:83421"/>
        <dbReference type="ChEBI" id="CHEBI:456216"/>
        <dbReference type="EC" id="2.7.11.1"/>
    </reaction>
</comment>
<dbReference type="PROSITE" id="PS51178">
    <property type="entry name" value="PASTA"/>
    <property type="match status" value="3"/>
</dbReference>
<evidence type="ECO:0000259" key="12">
    <source>
        <dbReference type="PROSITE" id="PS51178"/>
    </source>
</evidence>
<dbReference type="PANTHER" id="PTHR43289">
    <property type="entry name" value="MITOGEN-ACTIVATED PROTEIN KINASE KINASE KINASE 20-RELATED"/>
    <property type="match status" value="1"/>
</dbReference>
<keyword evidence="10" id="KW-0472">Membrane</keyword>
<dbReference type="GO" id="GO:0004674">
    <property type="term" value="F:protein serine/threonine kinase activity"/>
    <property type="evidence" value="ECO:0007669"/>
    <property type="project" value="UniProtKB-KW"/>
</dbReference>
<dbReference type="PROSITE" id="PS00107">
    <property type="entry name" value="PROTEIN_KINASE_ATP"/>
    <property type="match status" value="1"/>
</dbReference>
<evidence type="ECO:0000313" key="14">
    <source>
        <dbReference type="Proteomes" id="UP000267250"/>
    </source>
</evidence>
<keyword evidence="4 9" id="KW-0547">Nucleotide-binding</keyword>
<dbReference type="Pfam" id="PF03793">
    <property type="entry name" value="PASTA"/>
    <property type="match status" value="3"/>
</dbReference>
<dbReference type="Gene3D" id="1.10.510.10">
    <property type="entry name" value="Transferase(Phosphotransferase) domain 1"/>
    <property type="match status" value="1"/>
</dbReference>
<comment type="catalytic activity">
    <reaction evidence="7">
        <text>L-threonyl-[protein] + ATP = O-phospho-L-threonyl-[protein] + ADP + H(+)</text>
        <dbReference type="Rhea" id="RHEA:46608"/>
        <dbReference type="Rhea" id="RHEA-COMP:11060"/>
        <dbReference type="Rhea" id="RHEA-COMP:11605"/>
        <dbReference type="ChEBI" id="CHEBI:15378"/>
        <dbReference type="ChEBI" id="CHEBI:30013"/>
        <dbReference type="ChEBI" id="CHEBI:30616"/>
        <dbReference type="ChEBI" id="CHEBI:61977"/>
        <dbReference type="ChEBI" id="CHEBI:456216"/>
        <dbReference type="EC" id="2.7.11.1"/>
    </reaction>
</comment>
<proteinExistence type="predicted"/>
<evidence type="ECO:0000256" key="6">
    <source>
        <dbReference type="ARBA" id="ARBA00022840"/>
    </source>
</evidence>
<evidence type="ECO:0000256" key="9">
    <source>
        <dbReference type="PROSITE-ProRule" id="PRU10141"/>
    </source>
</evidence>
<evidence type="ECO:0000313" key="13">
    <source>
        <dbReference type="EMBL" id="AZR72958.1"/>
    </source>
</evidence>
<dbReference type="InterPro" id="IPR011009">
    <property type="entry name" value="Kinase-like_dom_sf"/>
</dbReference>
<dbReference type="InterPro" id="IPR005543">
    <property type="entry name" value="PASTA_dom"/>
</dbReference>
<dbReference type="InterPro" id="IPR008271">
    <property type="entry name" value="Ser/Thr_kinase_AS"/>
</dbReference>
<reference evidence="13 14" key="1">
    <citation type="submission" date="2016-07" db="EMBL/GenBank/DDBJ databases">
        <title>Genome and transcriptome analysis of iron-reducing fermentative bacteria Anoxybacter fermentans.</title>
        <authorList>
            <person name="Zeng X."/>
            <person name="Shao Z."/>
        </authorList>
    </citation>
    <scope>NUCLEOTIDE SEQUENCE [LARGE SCALE GENOMIC DNA]</scope>
    <source>
        <strain evidence="13 14">DY22613</strain>
    </source>
</reference>
<dbReference type="InterPro" id="IPR000719">
    <property type="entry name" value="Prot_kinase_dom"/>
</dbReference>
<evidence type="ECO:0000256" key="10">
    <source>
        <dbReference type="SAM" id="Phobius"/>
    </source>
</evidence>
<dbReference type="PANTHER" id="PTHR43289:SF34">
    <property type="entry name" value="SERINE_THREONINE-PROTEIN KINASE YBDM-RELATED"/>
    <property type="match status" value="1"/>
</dbReference>
<dbReference type="SUPFAM" id="SSF54184">
    <property type="entry name" value="Penicillin-binding protein 2x (pbp-2x), c-terminal domain"/>
    <property type="match status" value="1"/>
</dbReference>
<dbReference type="OrthoDB" id="9788659at2"/>
<keyword evidence="6 9" id="KW-0067">ATP-binding</keyword>
<dbReference type="Pfam" id="PF00069">
    <property type="entry name" value="Pkinase"/>
    <property type="match status" value="1"/>
</dbReference>
<dbReference type="SMART" id="SM00220">
    <property type="entry name" value="S_TKc"/>
    <property type="match status" value="1"/>
</dbReference>
<dbReference type="Gene3D" id="3.30.10.20">
    <property type="match status" value="3"/>
</dbReference>
<name>A0A3Q9HQ05_9FIRM</name>
<dbReference type="KEGG" id="aft:BBF96_05850"/>